<sequence>MKNNKEYVMKSQMDGGHGIYFDDDITNMLNTLTKEERGAFILMKKIKPVVAKNFFVRPFEPPRQEDVNSELGIFGSLIGDQTTRQVLVNTVNGYIVRTKAASRNMGGICSGGGVTDSAMLFPSSEFH</sequence>
<proteinExistence type="predicted"/>
<dbReference type="WBParaSite" id="GPLIN_000489200">
    <property type="protein sequence ID" value="GPLIN_000489200"/>
    <property type="gene ID" value="GPLIN_000489200"/>
</dbReference>
<dbReference type="GO" id="GO:0005524">
    <property type="term" value="F:ATP binding"/>
    <property type="evidence" value="ECO:0007669"/>
    <property type="project" value="InterPro"/>
</dbReference>
<protein>
    <submittedName>
        <fullName evidence="2">GXGXG domain-containing protein</fullName>
    </submittedName>
</protein>
<dbReference type="Gene3D" id="3.30.470.20">
    <property type="entry name" value="ATP-grasp fold, B domain"/>
    <property type="match status" value="1"/>
</dbReference>
<reference evidence="2" key="2">
    <citation type="submission" date="2016-06" db="UniProtKB">
        <authorList>
            <consortium name="WormBaseParasite"/>
        </authorList>
    </citation>
    <scope>IDENTIFICATION</scope>
</reference>
<dbReference type="Pfam" id="PF03917">
    <property type="entry name" value="GSH_synth_ATP"/>
    <property type="match status" value="1"/>
</dbReference>
<evidence type="ECO:0000313" key="1">
    <source>
        <dbReference type="Proteomes" id="UP000050741"/>
    </source>
</evidence>
<dbReference type="PANTHER" id="PTHR11130">
    <property type="entry name" value="GLUTATHIONE SYNTHETASE"/>
    <property type="match status" value="1"/>
</dbReference>
<dbReference type="AlphaFoldDB" id="A0A183BWA3"/>
<dbReference type="GO" id="GO:0005829">
    <property type="term" value="C:cytosol"/>
    <property type="evidence" value="ECO:0007669"/>
    <property type="project" value="TreeGrafter"/>
</dbReference>
<dbReference type="InterPro" id="IPR005615">
    <property type="entry name" value="Glutathione_synthase"/>
</dbReference>
<dbReference type="GO" id="GO:0043295">
    <property type="term" value="F:glutathione binding"/>
    <property type="evidence" value="ECO:0007669"/>
    <property type="project" value="TreeGrafter"/>
</dbReference>
<organism evidence="1 2">
    <name type="scientific">Globodera pallida</name>
    <name type="common">Potato cyst nematode worm</name>
    <name type="synonym">Heterodera pallida</name>
    <dbReference type="NCBI Taxonomy" id="36090"/>
    <lineage>
        <taxon>Eukaryota</taxon>
        <taxon>Metazoa</taxon>
        <taxon>Ecdysozoa</taxon>
        <taxon>Nematoda</taxon>
        <taxon>Chromadorea</taxon>
        <taxon>Rhabditida</taxon>
        <taxon>Tylenchina</taxon>
        <taxon>Tylenchomorpha</taxon>
        <taxon>Tylenchoidea</taxon>
        <taxon>Heteroderidae</taxon>
        <taxon>Heteroderinae</taxon>
        <taxon>Globodera</taxon>
    </lineage>
</organism>
<reference evidence="1" key="1">
    <citation type="submission" date="2014-05" db="EMBL/GenBank/DDBJ databases">
        <title>The genome and life-stage specific transcriptomes of Globodera pallida elucidate key aspects of plant parasitism by a cyst nematode.</title>
        <authorList>
            <person name="Cotton J.A."/>
            <person name="Lilley C.J."/>
            <person name="Jones L.M."/>
            <person name="Kikuchi T."/>
            <person name="Reid A.J."/>
            <person name="Thorpe P."/>
            <person name="Tsai I.J."/>
            <person name="Beasley H."/>
            <person name="Blok V."/>
            <person name="Cock P.J.A."/>
            <person name="Van den Akker S.E."/>
            <person name="Holroyd N."/>
            <person name="Hunt M."/>
            <person name="Mantelin S."/>
            <person name="Naghra H."/>
            <person name="Pain A."/>
            <person name="Palomares-Rius J.E."/>
            <person name="Zarowiecki M."/>
            <person name="Berriman M."/>
            <person name="Jones J.T."/>
            <person name="Urwin P.E."/>
        </authorList>
    </citation>
    <scope>NUCLEOTIDE SEQUENCE [LARGE SCALE GENOMIC DNA]</scope>
    <source>
        <strain evidence="1">Lindley</strain>
    </source>
</reference>
<dbReference type="InterPro" id="IPR014709">
    <property type="entry name" value="Glutathione_synthase_C_euk"/>
</dbReference>
<name>A0A183BWA3_GLOPA</name>
<keyword evidence="1" id="KW-1185">Reference proteome</keyword>
<dbReference type="Proteomes" id="UP000050741">
    <property type="component" value="Unassembled WGS sequence"/>
</dbReference>
<dbReference type="SUPFAM" id="SSF56059">
    <property type="entry name" value="Glutathione synthetase ATP-binding domain-like"/>
    <property type="match status" value="1"/>
</dbReference>
<dbReference type="GO" id="GO:0004363">
    <property type="term" value="F:glutathione synthase activity"/>
    <property type="evidence" value="ECO:0007669"/>
    <property type="project" value="InterPro"/>
</dbReference>
<dbReference type="Gene3D" id="3.30.1490.50">
    <property type="match status" value="1"/>
</dbReference>
<dbReference type="PANTHER" id="PTHR11130:SF0">
    <property type="entry name" value="GLUTATHIONE SYNTHETASE"/>
    <property type="match status" value="1"/>
</dbReference>
<accession>A0A183BWA3</accession>
<evidence type="ECO:0000313" key="2">
    <source>
        <dbReference type="WBParaSite" id="GPLIN_000489200"/>
    </source>
</evidence>